<keyword evidence="2" id="KW-1185">Reference proteome</keyword>
<gene>
    <name evidence="1" type="ORF">EV383_2270</name>
</gene>
<proteinExistence type="predicted"/>
<organism evidence="1 2">
    <name type="scientific">Pseudonocardia sediminis</name>
    <dbReference type="NCBI Taxonomy" id="1397368"/>
    <lineage>
        <taxon>Bacteria</taxon>
        <taxon>Bacillati</taxon>
        <taxon>Actinomycetota</taxon>
        <taxon>Actinomycetes</taxon>
        <taxon>Pseudonocardiales</taxon>
        <taxon>Pseudonocardiaceae</taxon>
        <taxon>Pseudonocardia</taxon>
    </lineage>
</organism>
<dbReference type="EMBL" id="SHKL01000001">
    <property type="protein sequence ID" value="RZT85405.1"/>
    <property type="molecule type" value="Genomic_DNA"/>
</dbReference>
<name>A0A4Q7UUH6_PSEST</name>
<evidence type="ECO:0000313" key="2">
    <source>
        <dbReference type="Proteomes" id="UP000291591"/>
    </source>
</evidence>
<comment type="caution">
    <text evidence="1">The sequence shown here is derived from an EMBL/GenBank/DDBJ whole genome shotgun (WGS) entry which is preliminary data.</text>
</comment>
<dbReference type="InterPro" id="IPR029465">
    <property type="entry name" value="ATPgrasp_TupA"/>
</dbReference>
<dbReference type="SUPFAM" id="SSF56059">
    <property type="entry name" value="Glutathione synthetase ATP-binding domain-like"/>
    <property type="match status" value="1"/>
</dbReference>
<dbReference type="Proteomes" id="UP000291591">
    <property type="component" value="Unassembled WGS sequence"/>
</dbReference>
<evidence type="ECO:0000313" key="1">
    <source>
        <dbReference type="EMBL" id="RZT85405.1"/>
    </source>
</evidence>
<reference evidence="1 2" key="1">
    <citation type="submission" date="2019-02" db="EMBL/GenBank/DDBJ databases">
        <title>Sequencing the genomes of 1000 actinobacteria strains.</title>
        <authorList>
            <person name="Klenk H.-P."/>
        </authorList>
    </citation>
    <scope>NUCLEOTIDE SEQUENCE [LARGE SCALE GENOMIC DNA]</scope>
    <source>
        <strain evidence="1 2">DSM 45779</strain>
    </source>
</reference>
<dbReference type="Pfam" id="PF14305">
    <property type="entry name" value="ATPgrasp_TupA"/>
    <property type="match status" value="1"/>
</dbReference>
<sequence length="316" mass="35788">MGAGGLGGSRPGACTILRRMSFPARVMISRRLRFLPQPLFAMAHHALFQGELTTFRRPRTYSQLSAKKNLGEQSELVHRTADKYAVRSHVAERIGEQHLIPLLQVVDRAEDLDLESLHEPYVVKGAHGCDMTILVREPASADHAAIRASVARWLDTDFYKHGWREAPYRGLPRRVVVERFIGDGTKPPADYKFFMFHGEPGMVVVDQDRFTDHTSTMLHPDWCEYAISGRFAQVALPEKPAAYDEMIDIARKLAADFTFARIDLYDVDGHVYFGEITHNPGGGLVRLQPREFDRALGDLWRLGTPIPERFVRRPVG</sequence>
<protein>
    <submittedName>
        <fullName evidence="1">Teichuronopeptide biosynthesis TupA-like protein</fullName>
    </submittedName>
</protein>
<dbReference type="OrthoDB" id="9791827at2"/>
<accession>A0A4Q7UUH6</accession>
<dbReference type="AlphaFoldDB" id="A0A4Q7UUH6"/>